<dbReference type="PANTHER" id="PTHR12526">
    <property type="entry name" value="GLYCOSYLTRANSFERASE"/>
    <property type="match status" value="1"/>
</dbReference>
<accession>A0ABX5XLF9</accession>
<dbReference type="Gene3D" id="3.40.50.2000">
    <property type="entry name" value="Glycogen Phosphorylase B"/>
    <property type="match status" value="2"/>
</dbReference>
<dbReference type="EC" id="2.4.1.-" evidence="1"/>
<dbReference type="EMBL" id="CP036432">
    <property type="protein sequence ID" value="QDV81481.1"/>
    <property type="molecule type" value="Genomic_DNA"/>
</dbReference>
<protein>
    <submittedName>
        <fullName evidence="1">Alpha-galactosylglucosyldiacylglycerol synthase</fullName>
        <ecNumber evidence="1">2.4.1.-</ecNumber>
    </submittedName>
</protein>
<organism evidence="1 2">
    <name type="scientific">Stieleria magnilauensis</name>
    <dbReference type="NCBI Taxonomy" id="2527963"/>
    <lineage>
        <taxon>Bacteria</taxon>
        <taxon>Pseudomonadati</taxon>
        <taxon>Planctomycetota</taxon>
        <taxon>Planctomycetia</taxon>
        <taxon>Pirellulales</taxon>
        <taxon>Pirellulaceae</taxon>
        <taxon>Stieleria</taxon>
    </lineage>
</organism>
<dbReference type="GO" id="GO:0016757">
    <property type="term" value="F:glycosyltransferase activity"/>
    <property type="evidence" value="ECO:0007669"/>
    <property type="project" value="UniProtKB-KW"/>
</dbReference>
<dbReference type="SUPFAM" id="SSF53756">
    <property type="entry name" value="UDP-Glycosyltransferase/glycogen phosphorylase"/>
    <property type="match status" value="1"/>
</dbReference>
<dbReference type="PANTHER" id="PTHR12526:SF631">
    <property type="entry name" value="BLL6306 PROTEIN"/>
    <property type="match status" value="1"/>
</dbReference>
<keyword evidence="1" id="KW-0328">Glycosyltransferase</keyword>
<name>A0ABX5XLF9_9BACT</name>
<dbReference type="RefSeq" id="WP_145207275.1">
    <property type="nucleotide sequence ID" value="NZ_CP036432.1"/>
</dbReference>
<evidence type="ECO:0000313" key="2">
    <source>
        <dbReference type="Proteomes" id="UP000318081"/>
    </source>
</evidence>
<proteinExistence type="predicted"/>
<dbReference type="CDD" id="cd03801">
    <property type="entry name" value="GT4_PimA-like"/>
    <property type="match status" value="1"/>
</dbReference>
<reference evidence="1 2" key="1">
    <citation type="submission" date="2019-02" db="EMBL/GenBank/DDBJ databases">
        <title>Deep-cultivation of Planctomycetes and their phenomic and genomic characterization uncovers novel biology.</title>
        <authorList>
            <person name="Wiegand S."/>
            <person name="Jogler M."/>
            <person name="Boedeker C."/>
            <person name="Pinto D."/>
            <person name="Vollmers J."/>
            <person name="Rivas-Marin E."/>
            <person name="Kohn T."/>
            <person name="Peeters S.H."/>
            <person name="Heuer A."/>
            <person name="Rast P."/>
            <person name="Oberbeckmann S."/>
            <person name="Bunk B."/>
            <person name="Jeske O."/>
            <person name="Meyerdierks A."/>
            <person name="Storesund J.E."/>
            <person name="Kallscheuer N."/>
            <person name="Luecker S."/>
            <person name="Lage O.M."/>
            <person name="Pohl T."/>
            <person name="Merkel B.J."/>
            <person name="Hornburger P."/>
            <person name="Mueller R.-W."/>
            <person name="Bruemmer F."/>
            <person name="Labrenz M."/>
            <person name="Spormann A.M."/>
            <person name="Op den Camp H."/>
            <person name="Overmann J."/>
            <person name="Amann R."/>
            <person name="Jetten M.S.M."/>
            <person name="Mascher T."/>
            <person name="Medema M.H."/>
            <person name="Devos D.P."/>
            <person name="Kaster A.-K."/>
            <person name="Ovreas L."/>
            <person name="Rohde M."/>
            <person name="Galperin M.Y."/>
            <person name="Jogler C."/>
        </authorList>
    </citation>
    <scope>NUCLEOTIDE SEQUENCE [LARGE SCALE GENOMIC DNA]</scope>
    <source>
        <strain evidence="1 2">TBK1r</strain>
    </source>
</reference>
<keyword evidence="2" id="KW-1185">Reference proteome</keyword>
<keyword evidence="1" id="KW-0808">Transferase</keyword>
<dbReference type="Pfam" id="PF13692">
    <property type="entry name" value="Glyco_trans_1_4"/>
    <property type="match status" value="1"/>
</dbReference>
<dbReference type="Proteomes" id="UP000318081">
    <property type="component" value="Chromosome"/>
</dbReference>
<sequence>MKKRRVLFLWSRYSGYMAACWKRLSAIESMDLEVVAIESNPSDRSDPTFIPKMLDGVTARLIPHADADDYPRLKRHLPDETPDVLVVSGWQHPGYVQAIRQNHFGSSALIVCSDNPIRHTWRQRLGILKIRWLLDRASRVMVPGDRGYQLMKSWKLPDEKIAKGLYGVDELSLKPCISERESNGWPKNFIFTGRYCQRKGVDIMLEAYADYRARHDDPWDLVCCGRGELGTLLQSQPGVIDRGFVQPERLNTALANASAFVLASRSDAWPLSLVEAAMAGLPIVCTAACGSSAELVRDRFNGRVVPTANRLALSDAMSWIHANEAELTEFGRRSSELANAFSAHQWAERWADEIEDICRNCE</sequence>
<gene>
    <name evidence="1" type="primary">cpoA</name>
    <name evidence="1" type="ORF">TBK1r_03990</name>
</gene>
<evidence type="ECO:0000313" key="1">
    <source>
        <dbReference type="EMBL" id="QDV81481.1"/>
    </source>
</evidence>